<evidence type="ECO:0000313" key="3">
    <source>
        <dbReference type="Proteomes" id="UP000658613"/>
    </source>
</evidence>
<dbReference type="Pfam" id="PF13822">
    <property type="entry name" value="ACC_epsilon"/>
    <property type="match status" value="1"/>
</dbReference>
<accession>A0A931DZU0</accession>
<evidence type="ECO:0000313" key="2">
    <source>
        <dbReference type="EMBL" id="MBG6123125.1"/>
    </source>
</evidence>
<protein>
    <recommendedName>
        <fullName evidence="4">Acyl-CoA carboxylase subunit epsilon</fullName>
    </recommendedName>
</protein>
<dbReference type="GO" id="GO:0003989">
    <property type="term" value="F:acetyl-CoA carboxylase activity"/>
    <property type="evidence" value="ECO:0007669"/>
    <property type="project" value="InterPro"/>
</dbReference>
<evidence type="ECO:0000256" key="1">
    <source>
        <dbReference type="SAM" id="MobiDB-lite"/>
    </source>
</evidence>
<dbReference type="RefSeq" id="WP_196825402.1">
    <property type="nucleotide sequence ID" value="NZ_CP046980.1"/>
</dbReference>
<keyword evidence="3" id="KW-1185">Reference proteome</keyword>
<dbReference type="EMBL" id="JADOUE010000001">
    <property type="protein sequence ID" value="MBG6123125.1"/>
    <property type="molecule type" value="Genomic_DNA"/>
</dbReference>
<proteinExistence type="predicted"/>
<gene>
    <name evidence="2" type="ORF">IW254_002094</name>
</gene>
<sequence length="65" mass="7239">MDIKVIKGNPTEDELKALVQVLTDLQQEAKARTSRGYRNLWGRPGNPNHGPVVFNPSAFSSQTLF</sequence>
<dbReference type="Proteomes" id="UP000658613">
    <property type="component" value="Unassembled WGS sequence"/>
</dbReference>
<reference evidence="2" key="1">
    <citation type="submission" date="2020-11" db="EMBL/GenBank/DDBJ databases">
        <title>Sequencing the genomes of 1000 actinobacteria strains.</title>
        <authorList>
            <person name="Klenk H.-P."/>
        </authorList>
    </citation>
    <scope>NUCLEOTIDE SEQUENCE</scope>
    <source>
        <strain evidence="2">DSM 45632</strain>
    </source>
</reference>
<dbReference type="AlphaFoldDB" id="A0A931DZU0"/>
<organism evidence="2 3">
    <name type="scientific">Corynebacterium aquatimens</name>
    <dbReference type="NCBI Taxonomy" id="1190508"/>
    <lineage>
        <taxon>Bacteria</taxon>
        <taxon>Bacillati</taxon>
        <taxon>Actinomycetota</taxon>
        <taxon>Actinomycetes</taxon>
        <taxon>Mycobacteriales</taxon>
        <taxon>Corynebacteriaceae</taxon>
        <taxon>Corynebacterium</taxon>
    </lineage>
</organism>
<dbReference type="InterPro" id="IPR032716">
    <property type="entry name" value="ACC_epsilon"/>
</dbReference>
<evidence type="ECO:0008006" key="4">
    <source>
        <dbReference type="Google" id="ProtNLM"/>
    </source>
</evidence>
<comment type="caution">
    <text evidence="2">The sequence shown here is derived from an EMBL/GenBank/DDBJ whole genome shotgun (WGS) entry which is preliminary data.</text>
</comment>
<name>A0A931DZU0_9CORY</name>
<feature type="region of interest" description="Disordered" evidence="1">
    <location>
        <begin position="36"/>
        <end position="65"/>
    </location>
</feature>
<dbReference type="GO" id="GO:0004658">
    <property type="term" value="F:propionyl-CoA carboxylase activity"/>
    <property type="evidence" value="ECO:0007669"/>
    <property type="project" value="InterPro"/>
</dbReference>